<dbReference type="WBParaSite" id="PS1159_v2.g7250.t1">
    <property type="protein sequence ID" value="PS1159_v2.g7250.t1"/>
    <property type="gene ID" value="PS1159_v2.g7250"/>
</dbReference>
<accession>A0AC35GNY7</accession>
<organism evidence="1 2">
    <name type="scientific">Panagrolaimus sp. PS1159</name>
    <dbReference type="NCBI Taxonomy" id="55785"/>
    <lineage>
        <taxon>Eukaryota</taxon>
        <taxon>Metazoa</taxon>
        <taxon>Ecdysozoa</taxon>
        <taxon>Nematoda</taxon>
        <taxon>Chromadorea</taxon>
        <taxon>Rhabditida</taxon>
        <taxon>Tylenchina</taxon>
        <taxon>Panagrolaimomorpha</taxon>
        <taxon>Panagrolaimoidea</taxon>
        <taxon>Panagrolaimidae</taxon>
        <taxon>Panagrolaimus</taxon>
    </lineage>
</organism>
<sequence length="368" mass="41623">MTLTERTNYTKINSLYLDLFLDSANNNILEAVNRNSLDAANLEFSVESFTAPSIDLNITLTLDNPIYILNTKVANFIVVTSAENLQFKLQDSPLIIIYSNAQYGTQVYNNQSLTNNICFLNSSPFICKVHSNKLALLQLYNDELFYLPFLAIQLWGHSKGCVFKENVLILSGVETIFLSKLANDEECAVYVLIENDSHFYISSLWATSNEETIKIFIGDKQNILLLEYNSFSAKLWQTILLFSPVYKILIPSRASVAITFVGYKDTEGFVLYPSYKSIFASPYYGSTKNNLGAIQSFDYIIGNFTAKFTALSYKTNANINSLYFSTERGKQEQVKKVGDYLLFKNVTVTVIYDASLQPENEAIFLIET</sequence>
<evidence type="ECO:0000313" key="1">
    <source>
        <dbReference type="Proteomes" id="UP000887580"/>
    </source>
</evidence>
<dbReference type="Proteomes" id="UP000887580">
    <property type="component" value="Unplaced"/>
</dbReference>
<reference evidence="2" key="1">
    <citation type="submission" date="2022-11" db="UniProtKB">
        <authorList>
            <consortium name="WormBaseParasite"/>
        </authorList>
    </citation>
    <scope>IDENTIFICATION</scope>
</reference>
<name>A0AC35GNY7_9BILA</name>
<protein>
    <submittedName>
        <fullName evidence="2">Transmembrane protein</fullName>
    </submittedName>
</protein>
<evidence type="ECO:0000313" key="2">
    <source>
        <dbReference type="WBParaSite" id="PS1159_v2.g7250.t1"/>
    </source>
</evidence>
<proteinExistence type="predicted"/>